<feature type="region of interest" description="Disordered" evidence="4">
    <location>
        <begin position="401"/>
        <end position="438"/>
    </location>
</feature>
<dbReference type="InterPro" id="IPR002110">
    <property type="entry name" value="Ankyrin_rpt"/>
</dbReference>
<dbReference type="Pfam" id="PF00975">
    <property type="entry name" value="Thioesterase"/>
    <property type="match status" value="1"/>
</dbReference>
<keyword evidence="5" id="KW-0812">Transmembrane</keyword>
<proteinExistence type="predicted"/>
<gene>
    <name evidence="7" type="ORF">B0A55_08987</name>
</gene>
<feature type="repeat" description="ANK" evidence="3">
    <location>
        <begin position="98"/>
        <end position="130"/>
    </location>
</feature>
<organism evidence="7 8">
    <name type="scientific">Friedmanniomyces simplex</name>
    <dbReference type="NCBI Taxonomy" id="329884"/>
    <lineage>
        <taxon>Eukaryota</taxon>
        <taxon>Fungi</taxon>
        <taxon>Dikarya</taxon>
        <taxon>Ascomycota</taxon>
        <taxon>Pezizomycotina</taxon>
        <taxon>Dothideomycetes</taxon>
        <taxon>Dothideomycetidae</taxon>
        <taxon>Mycosphaerellales</taxon>
        <taxon>Teratosphaeriaceae</taxon>
        <taxon>Friedmanniomyces</taxon>
    </lineage>
</organism>
<dbReference type="InterPro" id="IPR036770">
    <property type="entry name" value="Ankyrin_rpt-contain_sf"/>
</dbReference>
<dbReference type="Proteomes" id="UP000309340">
    <property type="component" value="Unassembled WGS sequence"/>
</dbReference>
<feature type="domain" description="Thioesterase" evidence="6">
    <location>
        <begin position="458"/>
        <end position="696"/>
    </location>
</feature>
<dbReference type="InterPro" id="IPR029058">
    <property type="entry name" value="AB_hydrolase_fold"/>
</dbReference>
<name>A0A4U0WWJ5_9PEZI</name>
<feature type="compositionally biased region" description="Polar residues" evidence="4">
    <location>
        <begin position="411"/>
        <end position="425"/>
    </location>
</feature>
<evidence type="ECO:0000256" key="1">
    <source>
        <dbReference type="ARBA" id="ARBA00022737"/>
    </source>
</evidence>
<feature type="transmembrane region" description="Helical" evidence="5">
    <location>
        <begin position="12"/>
        <end position="29"/>
    </location>
</feature>
<feature type="region of interest" description="Disordered" evidence="4">
    <location>
        <begin position="45"/>
        <end position="65"/>
    </location>
</feature>
<dbReference type="PANTHER" id="PTHR24173">
    <property type="entry name" value="ANKYRIN REPEAT CONTAINING"/>
    <property type="match status" value="1"/>
</dbReference>
<keyword evidence="5" id="KW-0472">Membrane</keyword>
<dbReference type="SMART" id="SM00248">
    <property type="entry name" value="ANK"/>
    <property type="match status" value="6"/>
</dbReference>
<reference evidence="7 8" key="1">
    <citation type="submission" date="2017-03" db="EMBL/GenBank/DDBJ databases">
        <title>Genomes of endolithic fungi from Antarctica.</title>
        <authorList>
            <person name="Coleine C."/>
            <person name="Masonjones S."/>
            <person name="Stajich J.E."/>
        </authorList>
    </citation>
    <scope>NUCLEOTIDE SEQUENCE [LARGE SCALE GENOMIC DNA]</scope>
    <source>
        <strain evidence="7 8">CCFEE 5184</strain>
    </source>
</reference>
<dbReference type="PANTHER" id="PTHR24173:SF74">
    <property type="entry name" value="ANKYRIN REPEAT DOMAIN-CONTAINING PROTEIN 16"/>
    <property type="match status" value="1"/>
</dbReference>
<dbReference type="Gene3D" id="1.25.40.20">
    <property type="entry name" value="Ankyrin repeat-containing domain"/>
    <property type="match status" value="3"/>
</dbReference>
<dbReference type="SUPFAM" id="SSF53474">
    <property type="entry name" value="alpha/beta-Hydrolases"/>
    <property type="match status" value="1"/>
</dbReference>
<evidence type="ECO:0000256" key="4">
    <source>
        <dbReference type="SAM" id="MobiDB-lite"/>
    </source>
</evidence>
<sequence>MEGRTTTRREDMAYCLLGIFGVQMPLIYGEDKESARKRLMEAIRRDASGNGDEPPPPTISGSGEPFAAPMWTAAISGDVQTVRRMLEAGVDVNAVAEDGGSALQVAAFRGQEAVVDLLLQWKADPNLSTPLMSAVGSGGRPKIVAKLIQAGAAATPEALWRAASVGNTAAAKHLLEAGVDVNAVAEDGGTALQVAFRGQEAVVDLLVECKADPNLSTPLMWAVGSGRSPKIAAKLIQAGAVATPEALWRAASRGDTAAAKALLEAGVDVNAVAEDGGAALSCAVLHGHEDIYLNIARELANCNITLRSRGRMCPTHSIKVGRPVITMASDEDVDKALEIIGEAISTDPSDFQDHETWKFLGLGDLSASATASDLKNQVGLDVKPDVFSKFSTVGEFKTHLKGRAEAPKSEANGTTWQNTQNTSKQPPEPADPWEGVPKPRVPLSVILQGDPNTATKLVFLFPDGSGAGTAYGTLPKIHDNVAFIGLNPPFLRQAQDFTCSIERMARLWIDEVRRLQPKGQKYVLGGWSAGGYYAFEVAKLLTVGGEKVEQMILIDSPCRLRYEALPEHVVEELTRKGLMGAVGEKKTPEWLIAHFTSTVISVDKYMPTPLPNDKVPRKVSFIWVKEGLVKNVAESGLDVDMNVKVTRVLSEPRGDLETEGWEELLPGAKYDFHSMTGNHFQITQPFHADSLGKHLQKCIKP</sequence>
<dbReference type="Pfam" id="PF12796">
    <property type="entry name" value="Ank_2"/>
    <property type="match status" value="2"/>
</dbReference>
<dbReference type="STRING" id="329884.A0A4U0WWJ5"/>
<evidence type="ECO:0000313" key="7">
    <source>
        <dbReference type="EMBL" id="TKA67721.1"/>
    </source>
</evidence>
<dbReference type="AlphaFoldDB" id="A0A4U0WWJ5"/>
<dbReference type="EMBL" id="NAJQ01000553">
    <property type="protein sequence ID" value="TKA67721.1"/>
    <property type="molecule type" value="Genomic_DNA"/>
</dbReference>
<dbReference type="InterPro" id="IPR001031">
    <property type="entry name" value="Thioesterase"/>
</dbReference>
<accession>A0A4U0WWJ5</accession>
<dbReference type="PROSITE" id="PS50088">
    <property type="entry name" value="ANK_REPEAT"/>
    <property type="match status" value="1"/>
</dbReference>
<comment type="caution">
    <text evidence="7">The sequence shown here is derived from an EMBL/GenBank/DDBJ whole genome shotgun (WGS) entry which is preliminary data.</text>
</comment>
<keyword evidence="8" id="KW-1185">Reference proteome</keyword>
<dbReference type="PROSITE" id="PS50297">
    <property type="entry name" value="ANK_REP_REGION"/>
    <property type="match status" value="1"/>
</dbReference>
<evidence type="ECO:0000313" key="8">
    <source>
        <dbReference type="Proteomes" id="UP000309340"/>
    </source>
</evidence>
<evidence type="ECO:0000256" key="2">
    <source>
        <dbReference type="ARBA" id="ARBA00023043"/>
    </source>
</evidence>
<keyword evidence="2 3" id="KW-0040">ANK repeat</keyword>
<evidence type="ECO:0000259" key="6">
    <source>
        <dbReference type="Pfam" id="PF00975"/>
    </source>
</evidence>
<dbReference type="SUPFAM" id="SSF48403">
    <property type="entry name" value="Ankyrin repeat"/>
    <property type="match status" value="1"/>
</dbReference>
<dbReference type="Gene3D" id="3.40.50.1820">
    <property type="entry name" value="alpha/beta hydrolase"/>
    <property type="match status" value="1"/>
</dbReference>
<dbReference type="Pfam" id="PF13637">
    <property type="entry name" value="Ank_4"/>
    <property type="match status" value="1"/>
</dbReference>
<dbReference type="OrthoDB" id="329835at2759"/>
<protein>
    <recommendedName>
        <fullName evidence="6">Thioesterase domain-containing protein</fullName>
    </recommendedName>
</protein>
<keyword evidence="5" id="KW-1133">Transmembrane helix</keyword>
<evidence type="ECO:0000256" key="3">
    <source>
        <dbReference type="PROSITE-ProRule" id="PRU00023"/>
    </source>
</evidence>
<evidence type="ECO:0000256" key="5">
    <source>
        <dbReference type="SAM" id="Phobius"/>
    </source>
</evidence>
<keyword evidence="1" id="KW-0677">Repeat</keyword>